<keyword evidence="2" id="KW-1185">Reference proteome</keyword>
<organism evidence="1 2">
    <name type="scientific">Plastoroseomonas hellenica</name>
    <dbReference type="NCBI Taxonomy" id="2687306"/>
    <lineage>
        <taxon>Bacteria</taxon>
        <taxon>Pseudomonadati</taxon>
        <taxon>Pseudomonadota</taxon>
        <taxon>Alphaproteobacteria</taxon>
        <taxon>Acetobacterales</taxon>
        <taxon>Acetobacteraceae</taxon>
        <taxon>Plastoroseomonas</taxon>
    </lineage>
</organism>
<sequence>MVSHRAAYRLTLDRARENSDVARAEGAMLFEVVDACDGWATRQRLTLTLTDRDGNQIESVSDYNTYESRDGTRLRFSLTQTSQGAVTSRTQGEAEVTPQGGTIRYQQPTTREEALPPGTLLPMAHTIAALNAVRAGNRILAVPLFDGTSAEGPQDTTTVMAPWTAAQPQDRFPALAQLGSARMRIAFFDRDAGQQGGGAGTPDYEVSLRYYENGIADELKMDFGEFVVDGRMAELALLPSPC</sequence>
<reference evidence="2" key="1">
    <citation type="journal article" date="2021" name="Syst. Appl. Microbiol.">
        <title>Roseomonas hellenica sp. nov., isolated from roots of wild-growing Alkanna tinctoria.</title>
        <authorList>
            <person name="Rat A."/>
            <person name="Naranjo H.D."/>
            <person name="Lebbe L."/>
            <person name="Cnockaert M."/>
            <person name="Krigas N."/>
            <person name="Grigoriadou K."/>
            <person name="Maloupa E."/>
            <person name="Willems A."/>
        </authorList>
    </citation>
    <scope>NUCLEOTIDE SEQUENCE [LARGE SCALE GENOMIC DNA]</scope>
    <source>
        <strain evidence="2">LMG 31523</strain>
    </source>
</reference>
<dbReference type="Proteomes" id="UP001196870">
    <property type="component" value="Unassembled WGS sequence"/>
</dbReference>
<gene>
    <name evidence="1" type="ORF">GXW71_18415</name>
</gene>
<evidence type="ECO:0000313" key="2">
    <source>
        <dbReference type="Proteomes" id="UP001196870"/>
    </source>
</evidence>
<dbReference type="Pfam" id="PF08904">
    <property type="entry name" value="EipB_like"/>
    <property type="match status" value="1"/>
</dbReference>
<dbReference type="InterPro" id="IPR015000">
    <property type="entry name" value="EipB-like"/>
</dbReference>
<name>A0ABS5F1D7_9PROT</name>
<protein>
    <submittedName>
        <fullName evidence="1">Cell envelope integrity EipB family protein</fullName>
    </submittedName>
</protein>
<proteinExistence type="predicted"/>
<dbReference type="EMBL" id="JAAGBB010000022">
    <property type="protein sequence ID" value="MBR0666341.1"/>
    <property type="molecule type" value="Genomic_DNA"/>
</dbReference>
<comment type="caution">
    <text evidence="1">The sequence shown here is derived from an EMBL/GenBank/DDBJ whole genome shotgun (WGS) entry which is preliminary data.</text>
</comment>
<accession>A0ABS5F1D7</accession>
<evidence type="ECO:0000313" key="1">
    <source>
        <dbReference type="EMBL" id="MBR0666341.1"/>
    </source>
</evidence>